<evidence type="ECO:0000313" key="2">
    <source>
        <dbReference type="Proteomes" id="UP000199515"/>
    </source>
</evidence>
<dbReference type="OrthoDB" id="3690349at2"/>
<dbReference type="STRING" id="589385.SAMN05421504_102686"/>
<dbReference type="EMBL" id="FNON01000002">
    <property type="protein sequence ID" value="SDX21485.1"/>
    <property type="molecule type" value="Genomic_DNA"/>
</dbReference>
<evidence type="ECO:0000313" key="1">
    <source>
        <dbReference type="EMBL" id="SDX21485.1"/>
    </source>
</evidence>
<reference evidence="1 2" key="1">
    <citation type="submission" date="2016-10" db="EMBL/GenBank/DDBJ databases">
        <authorList>
            <person name="de Groot N.N."/>
        </authorList>
    </citation>
    <scope>NUCLEOTIDE SEQUENCE [LARGE SCALE GENOMIC DNA]</scope>
    <source>
        <strain evidence="1 2">CPCC 202699</strain>
    </source>
</reference>
<name>A0A1H2ZVT7_9PSEU</name>
<dbReference type="RefSeq" id="WP_091288540.1">
    <property type="nucleotide sequence ID" value="NZ_FNON01000002.1"/>
</dbReference>
<keyword evidence="2" id="KW-1185">Reference proteome</keyword>
<gene>
    <name evidence="1" type="ORF">SAMN05421504_102686</name>
</gene>
<dbReference type="AlphaFoldDB" id="A0A1H2ZVT7"/>
<organism evidence="1 2">
    <name type="scientific">Amycolatopsis xylanica</name>
    <dbReference type="NCBI Taxonomy" id="589385"/>
    <lineage>
        <taxon>Bacteria</taxon>
        <taxon>Bacillati</taxon>
        <taxon>Actinomycetota</taxon>
        <taxon>Actinomycetes</taxon>
        <taxon>Pseudonocardiales</taxon>
        <taxon>Pseudonocardiaceae</taxon>
        <taxon>Amycolatopsis</taxon>
    </lineage>
</organism>
<proteinExistence type="predicted"/>
<dbReference type="Proteomes" id="UP000199515">
    <property type="component" value="Unassembled WGS sequence"/>
</dbReference>
<accession>A0A1H2ZVT7</accession>
<sequence length="120" mass="13028">MTSSAEAETTCVDFETGLRRLVARGYQFMHPRNSRGEVLAIVGIRAHDNVVDVVRLDDEDDVIAMRMPGDEENVLEPSKVLWQSAGTVATVLTEVLALPEDHIPGSLVLPGDSQWLAASA</sequence>
<protein>
    <submittedName>
        <fullName evidence="1">Uncharacterized protein</fullName>
    </submittedName>
</protein>